<evidence type="ECO:0000313" key="2">
    <source>
        <dbReference type="Proteomes" id="UP000033423"/>
    </source>
</evidence>
<dbReference type="AlphaFoldDB" id="A0A0F3GIH0"/>
<dbReference type="EMBL" id="LACI01002571">
    <property type="protein sequence ID" value="KJU81754.1"/>
    <property type="molecule type" value="Genomic_DNA"/>
</dbReference>
<comment type="caution">
    <text evidence="1">The sequence shown here is derived from an EMBL/GenBank/DDBJ whole genome shotgun (WGS) entry which is preliminary data.</text>
</comment>
<accession>A0A0F3GIH0</accession>
<sequence>MVQSIIKSTSENVLCIGDQGQVGGNDDELLSWQPSISVGRLRPASNMCLWIGQDSGLRESEGLLSILRAIRKTDNSFRLTPSLFGHI</sequence>
<reference evidence="1 2" key="1">
    <citation type="submission" date="2015-02" db="EMBL/GenBank/DDBJ databases">
        <title>Single-cell genomics of uncultivated deep-branching MTB reveals a conserved set of magnetosome genes.</title>
        <authorList>
            <person name="Kolinko S."/>
            <person name="Richter M."/>
            <person name="Glockner F.O."/>
            <person name="Brachmann A."/>
            <person name="Schuler D."/>
        </authorList>
    </citation>
    <scope>NUCLEOTIDE SEQUENCE [LARGE SCALE GENOMIC DNA]</scope>
    <source>
        <strain evidence="1">TM-1</strain>
    </source>
</reference>
<dbReference type="Proteomes" id="UP000033423">
    <property type="component" value="Unassembled WGS sequence"/>
</dbReference>
<evidence type="ECO:0000313" key="1">
    <source>
        <dbReference type="EMBL" id="KJU81754.1"/>
    </source>
</evidence>
<name>A0A0F3GIH0_9BACT</name>
<proteinExistence type="predicted"/>
<keyword evidence="2" id="KW-1185">Reference proteome</keyword>
<gene>
    <name evidence="1" type="ORF">MBAV_006053</name>
</gene>
<protein>
    <submittedName>
        <fullName evidence="1">Uncharacterized protein</fullName>
    </submittedName>
</protein>
<organism evidence="1 2">
    <name type="scientific">Candidatus Magnetobacterium bavaricum</name>
    <dbReference type="NCBI Taxonomy" id="29290"/>
    <lineage>
        <taxon>Bacteria</taxon>
        <taxon>Pseudomonadati</taxon>
        <taxon>Nitrospirota</taxon>
        <taxon>Thermodesulfovibrionia</taxon>
        <taxon>Thermodesulfovibrionales</taxon>
        <taxon>Candidatus Magnetobacteriaceae</taxon>
        <taxon>Candidatus Magnetobacterium</taxon>
    </lineage>
</organism>